<sequence>MMTHKMKRRTNIHMTRIVLLISFIILFGRLLYASIGAINHHQDQQRQSLPTEQTHPLSHSDSGPRN</sequence>
<feature type="region of interest" description="Disordered" evidence="1">
    <location>
        <begin position="42"/>
        <end position="66"/>
    </location>
</feature>
<gene>
    <name evidence="2" type="ORF">NCTC12121_02565</name>
</gene>
<name>A0A376DJ24_9GAMM</name>
<evidence type="ECO:0000256" key="1">
    <source>
        <dbReference type="SAM" id="MobiDB-lite"/>
    </source>
</evidence>
<dbReference type="InterPro" id="IPR022576">
    <property type="entry name" value="YfgG"/>
</dbReference>
<feature type="compositionally biased region" description="Polar residues" evidence="1">
    <location>
        <begin position="45"/>
        <end position="66"/>
    </location>
</feature>
<protein>
    <submittedName>
        <fullName evidence="2">Protein of uncharacterized function (DUF2633)</fullName>
    </submittedName>
</protein>
<proteinExistence type="predicted"/>
<dbReference type="Proteomes" id="UP000255248">
    <property type="component" value="Unassembled WGS sequence"/>
</dbReference>
<evidence type="ECO:0000313" key="2">
    <source>
        <dbReference type="EMBL" id="STC90335.1"/>
    </source>
</evidence>
<dbReference type="STRING" id="93378.A9798_12060"/>
<dbReference type="EMBL" id="UFXZ01000001">
    <property type="protein sequence ID" value="STC90335.1"/>
    <property type="molecule type" value="Genomic_DNA"/>
</dbReference>
<evidence type="ECO:0000313" key="3">
    <source>
        <dbReference type="Proteomes" id="UP000255248"/>
    </source>
</evidence>
<organism evidence="2 3">
    <name type="scientific">Edwardsiella hoshinae</name>
    <dbReference type="NCBI Taxonomy" id="93378"/>
    <lineage>
        <taxon>Bacteria</taxon>
        <taxon>Pseudomonadati</taxon>
        <taxon>Pseudomonadota</taxon>
        <taxon>Gammaproteobacteria</taxon>
        <taxon>Enterobacterales</taxon>
        <taxon>Hafniaceae</taxon>
        <taxon>Edwardsiella</taxon>
    </lineage>
</organism>
<dbReference type="Pfam" id="PF11119">
    <property type="entry name" value="DUF2633"/>
    <property type="match status" value="1"/>
</dbReference>
<reference evidence="2 3" key="1">
    <citation type="submission" date="2018-06" db="EMBL/GenBank/DDBJ databases">
        <authorList>
            <consortium name="Pathogen Informatics"/>
            <person name="Doyle S."/>
        </authorList>
    </citation>
    <scope>NUCLEOTIDE SEQUENCE [LARGE SCALE GENOMIC DNA]</scope>
    <source>
        <strain evidence="2 3">NCTC12121</strain>
    </source>
</reference>
<accession>A0A376DJ24</accession>
<dbReference type="AlphaFoldDB" id="A0A376DJ24"/>